<dbReference type="OrthoDB" id="5801564at2"/>
<dbReference type="InterPro" id="IPR007485">
    <property type="entry name" value="LPS_assembly_LptE"/>
</dbReference>
<evidence type="ECO:0000256" key="3">
    <source>
        <dbReference type="ARBA" id="ARBA00023139"/>
    </source>
</evidence>
<evidence type="ECO:0000256" key="6">
    <source>
        <dbReference type="HAMAP-Rule" id="MF_01186"/>
    </source>
</evidence>
<accession>A0A1I5QKN6</accession>
<organism evidence="9 10">
    <name type="scientific">Enterovibrio norvegicus DSM 15893</name>
    <dbReference type="NCBI Taxonomy" id="1121869"/>
    <lineage>
        <taxon>Bacteria</taxon>
        <taxon>Pseudomonadati</taxon>
        <taxon>Pseudomonadota</taxon>
        <taxon>Gammaproteobacteria</taxon>
        <taxon>Vibrionales</taxon>
        <taxon>Vibrionaceae</taxon>
        <taxon>Enterovibrio</taxon>
    </lineage>
</organism>
<protein>
    <recommendedName>
        <fullName evidence="6">LPS-assembly lipoprotein LptE</fullName>
    </recommendedName>
</protein>
<keyword evidence="7" id="KW-0175">Coiled coil</keyword>
<dbReference type="HAMAP" id="MF_01186">
    <property type="entry name" value="LPS_assembly_LptE"/>
    <property type="match status" value="1"/>
</dbReference>
<reference evidence="9 10" key="1">
    <citation type="submission" date="2016-10" db="EMBL/GenBank/DDBJ databases">
        <authorList>
            <person name="de Groot N.N."/>
        </authorList>
    </citation>
    <scope>NUCLEOTIDE SEQUENCE [LARGE SCALE GENOMIC DNA]</scope>
    <source>
        <strain evidence="9 10">DSM 15893</strain>
    </source>
</reference>
<evidence type="ECO:0000313" key="10">
    <source>
        <dbReference type="Proteomes" id="UP000182692"/>
    </source>
</evidence>
<dbReference type="Gene3D" id="3.30.160.150">
    <property type="entry name" value="Lipoprotein like domain"/>
    <property type="match status" value="1"/>
</dbReference>
<evidence type="ECO:0000256" key="7">
    <source>
        <dbReference type="SAM" id="Coils"/>
    </source>
</evidence>
<dbReference type="PROSITE" id="PS51257">
    <property type="entry name" value="PROKAR_LIPOPROTEIN"/>
    <property type="match status" value="1"/>
</dbReference>
<name>A0A1I5QKN6_9GAMM</name>
<dbReference type="GO" id="GO:1990351">
    <property type="term" value="C:transporter complex"/>
    <property type="evidence" value="ECO:0007669"/>
    <property type="project" value="TreeGrafter"/>
</dbReference>
<comment type="similarity">
    <text evidence="6">Belongs to the LptE lipoprotein family.</text>
</comment>
<keyword evidence="5 6" id="KW-0449">Lipoprotein</keyword>
<comment type="subcellular location">
    <subcellularLocation>
        <location evidence="6">Cell outer membrane</location>
        <topology evidence="6">Lipid-anchor</topology>
    </subcellularLocation>
</comment>
<keyword evidence="2 6" id="KW-0472">Membrane</keyword>
<dbReference type="Pfam" id="PF04390">
    <property type="entry name" value="LptE"/>
    <property type="match status" value="1"/>
</dbReference>
<evidence type="ECO:0000256" key="1">
    <source>
        <dbReference type="ARBA" id="ARBA00022729"/>
    </source>
</evidence>
<comment type="subunit">
    <text evidence="6">Component of the lipopolysaccharide transport and assembly complex. Interacts with LptD.</text>
</comment>
<dbReference type="PANTHER" id="PTHR38098:SF1">
    <property type="entry name" value="LPS-ASSEMBLY LIPOPROTEIN LPTE"/>
    <property type="match status" value="1"/>
</dbReference>
<evidence type="ECO:0000313" key="9">
    <source>
        <dbReference type="EMBL" id="SFP46878.1"/>
    </source>
</evidence>
<dbReference type="Proteomes" id="UP000182692">
    <property type="component" value="Unassembled WGS sequence"/>
</dbReference>
<evidence type="ECO:0000256" key="5">
    <source>
        <dbReference type="ARBA" id="ARBA00023288"/>
    </source>
</evidence>
<sequence length="233" mass="26270">MTSIFRSLRTLLVVVAALATASCGFHLRGSYNLPDEIQKLSITSFDKYGALTREMKTQLRLHDIDIIEPAERISNLRLNGESYGESTLSLYQNSRVAEKQFAYSVSYTVTVPDKGNYNFSTSLSRTYLDNPLTALAKSVEEEMLAQEMRVEATKQIMRQLARLNAHIEEFERKEAEEKALRELYQGFSEETPSVSIETRFDGKDEPQGKPLSSYSTTPSDDTTEARVEGDTTP</sequence>
<proteinExistence type="inferred from homology"/>
<dbReference type="GO" id="GO:0001530">
    <property type="term" value="F:lipopolysaccharide binding"/>
    <property type="evidence" value="ECO:0007669"/>
    <property type="project" value="TreeGrafter"/>
</dbReference>
<feature type="compositionally biased region" description="Basic and acidic residues" evidence="8">
    <location>
        <begin position="198"/>
        <end position="207"/>
    </location>
</feature>
<dbReference type="GO" id="GO:0009279">
    <property type="term" value="C:cell outer membrane"/>
    <property type="evidence" value="ECO:0007669"/>
    <property type="project" value="UniProtKB-SubCell"/>
</dbReference>
<dbReference type="GO" id="GO:0015920">
    <property type="term" value="P:lipopolysaccharide transport"/>
    <property type="evidence" value="ECO:0007669"/>
    <property type="project" value="TreeGrafter"/>
</dbReference>
<dbReference type="STRING" id="1121869.SAMN03084138_02272"/>
<evidence type="ECO:0000256" key="8">
    <source>
        <dbReference type="SAM" id="MobiDB-lite"/>
    </source>
</evidence>
<keyword evidence="1 6" id="KW-0732">Signal</keyword>
<evidence type="ECO:0000256" key="2">
    <source>
        <dbReference type="ARBA" id="ARBA00023136"/>
    </source>
</evidence>
<feature type="coiled-coil region" evidence="7">
    <location>
        <begin position="153"/>
        <end position="183"/>
    </location>
</feature>
<feature type="compositionally biased region" description="Basic and acidic residues" evidence="8">
    <location>
        <begin position="223"/>
        <end position="233"/>
    </location>
</feature>
<dbReference type="PANTHER" id="PTHR38098">
    <property type="entry name" value="LPS-ASSEMBLY LIPOPROTEIN LPTE"/>
    <property type="match status" value="1"/>
</dbReference>
<dbReference type="RefSeq" id="WP_074926972.1">
    <property type="nucleotide sequence ID" value="NZ_FOWR01000015.1"/>
</dbReference>
<dbReference type="GO" id="GO:0043165">
    <property type="term" value="P:Gram-negative-bacterium-type cell outer membrane assembly"/>
    <property type="evidence" value="ECO:0007669"/>
    <property type="project" value="UniProtKB-UniRule"/>
</dbReference>
<gene>
    <name evidence="6" type="primary">lptE</name>
    <name evidence="9" type="ORF">SAMN03084138_02272</name>
</gene>
<dbReference type="EMBL" id="FOWR01000015">
    <property type="protein sequence ID" value="SFP46878.1"/>
    <property type="molecule type" value="Genomic_DNA"/>
</dbReference>
<keyword evidence="3 6" id="KW-0564">Palmitate</keyword>
<dbReference type="AlphaFoldDB" id="A0A1I5QKN6"/>
<comment type="function">
    <text evidence="6">Together with LptD, is involved in the assembly of lipopolysaccharide (LPS) at the surface of the outer membrane. Required for the proper assembly of LptD. Binds LPS and may serve as the LPS recognition site at the outer membrane.</text>
</comment>
<evidence type="ECO:0000256" key="4">
    <source>
        <dbReference type="ARBA" id="ARBA00023237"/>
    </source>
</evidence>
<keyword evidence="4 6" id="KW-0998">Cell outer membrane</keyword>
<feature type="region of interest" description="Disordered" evidence="8">
    <location>
        <begin position="187"/>
        <end position="233"/>
    </location>
</feature>
<dbReference type="GeneID" id="35871124"/>